<feature type="domain" description="Glycosyl hydrolase family 81 C-terminal" evidence="10">
    <location>
        <begin position="568"/>
        <end position="973"/>
    </location>
</feature>
<gene>
    <name evidence="11" type="ORF">CTEN210_04986</name>
</gene>
<dbReference type="Proteomes" id="UP001054902">
    <property type="component" value="Unassembled WGS sequence"/>
</dbReference>
<dbReference type="GO" id="GO:0000272">
    <property type="term" value="P:polysaccharide catabolic process"/>
    <property type="evidence" value="ECO:0007669"/>
    <property type="project" value="UniProtKB-KW"/>
</dbReference>
<comment type="catalytic activity">
    <reaction evidence="1">
        <text>Hydrolysis of (1-&gt;3)-beta-D-glucosidic linkages in (1-&gt;3)-beta-D-glucans.</text>
        <dbReference type="EC" id="3.2.1.39"/>
    </reaction>
</comment>
<dbReference type="PANTHER" id="PTHR31983">
    <property type="entry name" value="ENDO-1,3(4)-BETA-GLUCANASE 1"/>
    <property type="match status" value="1"/>
</dbReference>
<proteinExistence type="inferred from homology"/>
<evidence type="ECO:0000256" key="3">
    <source>
        <dbReference type="ARBA" id="ARBA00012780"/>
    </source>
</evidence>
<keyword evidence="12" id="KW-1185">Reference proteome</keyword>
<keyword evidence="7" id="KW-0961">Cell wall biogenesis/degradation</keyword>
<keyword evidence="9" id="KW-1133">Transmembrane helix</keyword>
<dbReference type="Gene3D" id="1.10.287.1170">
    <property type="entry name" value="glycoside hydrolase family 81 endo-[beta] glucanase"/>
    <property type="match status" value="1"/>
</dbReference>
<keyword evidence="6" id="KW-0326">Glycosidase</keyword>
<keyword evidence="8" id="KW-0624">Polysaccharide degradation</keyword>
<evidence type="ECO:0000256" key="9">
    <source>
        <dbReference type="SAM" id="Phobius"/>
    </source>
</evidence>
<protein>
    <recommendedName>
        <fullName evidence="3">glucan endo-1,3-beta-D-glucosidase</fullName>
        <ecNumber evidence="3">3.2.1.39</ecNumber>
    </recommendedName>
</protein>
<dbReference type="GO" id="GO:0052861">
    <property type="term" value="F:endo-1,3(4)-beta-glucanase activity"/>
    <property type="evidence" value="ECO:0007669"/>
    <property type="project" value="InterPro"/>
</dbReference>
<organism evidence="11 12">
    <name type="scientific">Chaetoceros tenuissimus</name>
    <dbReference type="NCBI Taxonomy" id="426638"/>
    <lineage>
        <taxon>Eukaryota</taxon>
        <taxon>Sar</taxon>
        <taxon>Stramenopiles</taxon>
        <taxon>Ochrophyta</taxon>
        <taxon>Bacillariophyta</taxon>
        <taxon>Coscinodiscophyceae</taxon>
        <taxon>Chaetocerotophycidae</taxon>
        <taxon>Chaetocerotales</taxon>
        <taxon>Chaetocerotaceae</taxon>
        <taxon>Chaetoceros</taxon>
    </lineage>
</organism>
<evidence type="ECO:0000256" key="8">
    <source>
        <dbReference type="ARBA" id="ARBA00023326"/>
    </source>
</evidence>
<keyword evidence="4" id="KW-0378">Hydrolase</keyword>
<sequence>MKDSSTVDKSCIQYGSMNDYSTSDCDEEIRSEETMSRPSHSYRNYKSVSFFLFAIFSTSLFYLKRGGIESLPMADLQEEVLNPENSEPSSSSINPSEQWTLVRDDSIAPPPFSTMHPVLDVHFLPFNERPKYCSPGDVYDTLKGGQKQTGHALPTNKWYQDMLLLPDGQDPIDEQRVYTVPYLVNTIGPIPGIKIHVTSLLAMDRIIQTTFVDTHGITIGAAMPIDASTINSMQDLDRGGVQRRYSVDIKIGEHAEGGMGKVQGPLTPLGLTLKWEKDGDKQNGFEKMTSSIVRGMVYGTMHYHFGYESKKRGFHGSEILPTIVSQVDISSKPLTDKGEEIHCSNGENMGNETLVDKSVELHFWESDYSWLVFYSHPVYVRCFQLIEEESPIFILQATRLAKNSTLPGDNVFTSRVALMNNCTTGTNPSHCLQGEARDQSNWSSLLKDNAHIYPGKHTKIDYTFFSEEEDGGEHAYLQFDWDARRVDNLSQVKDNEKGDLLMYSLPHHREMLHPQASSDNSFVFEQGRHCTPSLNGLSCVVKGGHWALKEVLNTPSFFAARPPLPTALPNIANALRSDISYRLPDYFQRGAGDTYFSGKMLAKLARILLIYTEIQTLCMNSSSLGDEYIQACNKVELPSSEEFNTALDHLRNSTQVWIDGNAETPFVFDGTFGGVVSCGCLFNSDKNACDNQYPDCPSFSDPGLDFGNAFYNDKHFHAGYHIYAAATISYFDSDWGKKYMENVMALIRDIANPSPSDVYFPTYRMKDWYLGNSWASGIARAFLNGRNQESSSEAIAAYESVALYGQVLAEIFKDGDSAKEQIARHMRDVGRLLMSTELRSADRYWHVRQVGPKSGIYPPQYSPFVVGIMWNMMGQFQTWFGGAEHLAYGIQLLPLTPISEQRDSLDWTYQMYPAFAKACATENCDDQGWGILEKAILATVGHPQEAIEYVEGLPADVFTSAGGNGHSKTNSIWYYSTRPPVDPLKLHTIPVPSPTSASSVLDCDCPHTCTGEVLGYPAGEYTCGERISWLMKNVGKSERDACAKVAGVEFTDICAGCDPNRCIAPQVSPKDISDVCPPCTLKECHSSMNRCPVLNAPFMCTGGANKGGCSMVPWKLKTEGGSNCESCCQLTFNCA</sequence>
<evidence type="ECO:0000259" key="10">
    <source>
        <dbReference type="Pfam" id="PF17652"/>
    </source>
</evidence>
<dbReference type="AlphaFoldDB" id="A0AAD3CPN1"/>
<dbReference type="PROSITE" id="PS52008">
    <property type="entry name" value="GH81"/>
    <property type="match status" value="1"/>
</dbReference>
<evidence type="ECO:0000256" key="6">
    <source>
        <dbReference type="ARBA" id="ARBA00023295"/>
    </source>
</evidence>
<dbReference type="EMBL" id="BLLK01000028">
    <property type="protein sequence ID" value="GFH48510.1"/>
    <property type="molecule type" value="Genomic_DNA"/>
</dbReference>
<keyword evidence="9" id="KW-0812">Transmembrane</keyword>
<dbReference type="EC" id="3.2.1.39" evidence="3"/>
<name>A0AAD3CPN1_9STRA</name>
<dbReference type="Gene3D" id="2.70.98.30">
    <property type="entry name" value="Golgi alpha-mannosidase II, domain 4"/>
    <property type="match status" value="1"/>
</dbReference>
<evidence type="ECO:0000256" key="7">
    <source>
        <dbReference type="ARBA" id="ARBA00023316"/>
    </source>
</evidence>
<dbReference type="GO" id="GO:0042973">
    <property type="term" value="F:glucan endo-1,3-beta-D-glucosidase activity"/>
    <property type="evidence" value="ECO:0007669"/>
    <property type="project" value="UniProtKB-EC"/>
</dbReference>
<reference evidence="11 12" key="1">
    <citation type="journal article" date="2021" name="Sci. Rep.">
        <title>The genome of the diatom Chaetoceros tenuissimus carries an ancient integrated fragment of an extant virus.</title>
        <authorList>
            <person name="Hongo Y."/>
            <person name="Kimura K."/>
            <person name="Takaki Y."/>
            <person name="Yoshida Y."/>
            <person name="Baba S."/>
            <person name="Kobayashi G."/>
            <person name="Nagasaki K."/>
            <person name="Hano T."/>
            <person name="Tomaru Y."/>
        </authorList>
    </citation>
    <scope>NUCLEOTIDE SEQUENCE [LARGE SCALE GENOMIC DNA]</scope>
    <source>
        <strain evidence="11 12">NIES-3715</strain>
    </source>
</reference>
<keyword evidence="5" id="KW-0119">Carbohydrate metabolism</keyword>
<dbReference type="Pfam" id="PF17652">
    <property type="entry name" value="Glyco_hydro81C"/>
    <property type="match status" value="1"/>
</dbReference>
<keyword evidence="11" id="KW-0675">Receptor</keyword>
<feature type="transmembrane region" description="Helical" evidence="9">
    <location>
        <begin position="45"/>
        <end position="63"/>
    </location>
</feature>
<dbReference type="InterPro" id="IPR005200">
    <property type="entry name" value="Endo-beta-glucanase"/>
</dbReference>
<dbReference type="GO" id="GO:0071555">
    <property type="term" value="P:cell wall organization"/>
    <property type="evidence" value="ECO:0007669"/>
    <property type="project" value="UniProtKB-KW"/>
</dbReference>
<dbReference type="InterPro" id="IPR040720">
    <property type="entry name" value="GH81_C"/>
</dbReference>
<evidence type="ECO:0000256" key="4">
    <source>
        <dbReference type="ARBA" id="ARBA00022801"/>
    </source>
</evidence>
<evidence type="ECO:0000256" key="5">
    <source>
        <dbReference type="ARBA" id="ARBA00023277"/>
    </source>
</evidence>
<evidence type="ECO:0000256" key="1">
    <source>
        <dbReference type="ARBA" id="ARBA00000382"/>
    </source>
</evidence>
<dbReference type="PANTHER" id="PTHR31983:SF0">
    <property type="entry name" value="GLUCAN ENDO-1,3-BETA-D-GLUCOSIDASE 2"/>
    <property type="match status" value="1"/>
</dbReference>
<accession>A0AAD3CPN1</accession>
<evidence type="ECO:0000313" key="11">
    <source>
        <dbReference type="EMBL" id="GFH48510.1"/>
    </source>
</evidence>
<comment type="caution">
    <text evidence="11">The sequence shown here is derived from an EMBL/GenBank/DDBJ whole genome shotgun (WGS) entry which is preliminary data.</text>
</comment>
<evidence type="ECO:0000256" key="2">
    <source>
        <dbReference type="ARBA" id="ARBA00010730"/>
    </source>
</evidence>
<keyword evidence="9" id="KW-0472">Membrane</keyword>
<comment type="similarity">
    <text evidence="2">Belongs to the glycosyl hydrolase 81 family.</text>
</comment>
<evidence type="ECO:0000313" key="12">
    <source>
        <dbReference type="Proteomes" id="UP001054902"/>
    </source>
</evidence>